<name>A0ABQ9JJ05_9CUCU</name>
<feature type="domain" description="DDE Tnp4" evidence="4">
    <location>
        <begin position="11"/>
        <end position="77"/>
    </location>
</feature>
<keyword evidence="6" id="KW-1185">Reference proteome</keyword>
<evidence type="ECO:0000256" key="1">
    <source>
        <dbReference type="ARBA" id="ARBA00001968"/>
    </source>
</evidence>
<accession>A0ABQ9JJ05</accession>
<evidence type="ECO:0000256" key="2">
    <source>
        <dbReference type="ARBA" id="ARBA00022723"/>
    </source>
</evidence>
<evidence type="ECO:0000256" key="3">
    <source>
        <dbReference type="SAM" id="SignalP"/>
    </source>
</evidence>
<dbReference type="Proteomes" id="UP001162164">
    <property type="component" value="Unassembled WGS sequence"/>
</dbReference>
<comment type="cofactor">
    <cofactor evidence="1">
        <name>a divalent metal cation</name>
        <dbReference type="ChEBI" id="CHEBI:60240"/>
    </cofactor>
</comment>
<gene>
    <name evidence="5" type="ORF">NQ317_016863</name>
</gene>
<sequence>MKFSLLLTVLFAVVDAQYRFIYIDVGTSGRMNDASIFGKSLFNEKLTTNSFCLPDNSVFVADDAFPLRTNILKPYSRIGVLSQKQKFF</sequence>
<proteinExistence type="predicted"/>
<reference evidence="5" key="1">
    <citation type="journal article" date="2023" name="Insect Mol. Biol.">
        <title>Genome sequencing provides insights into the evolution of gene families encoding plant cell wall-degrading enzymes in longhorned beetles.</title>
        <authorList>
            <person name="Shin N.R."/>
            <person name="Okamura Y."/>
            <person name="Kirsch R."/>
            <person name="Pauchet Y."/>
        </authorList>
    </citation>
    <scope>NUCLEOTIDE SEQUENCE</scope>
    <source>
        <strain evidence="5">MMC_N1</strain>
    </source>
</reference>
<dbReference type="InterPro" id="IPR027806">
    <property type="entry name" value="HARBI1_dom"/>
</dbReference>
<dbReference type="EMBL" id="JAPWTJ010000470">
    <property type="protein sequence ID" value="KAJ8978160.1"/>
    <property type="molecule type" value="Genomic_DNA"/>
</dbReference>
<evidence type="ECO:0000259" key="4">
    <source>
        <dbReference type="Pfam" id="PF13359"/>
    </source>
</evidence>
<protein>
    <recommendedName>
        <fullName evidence="4">DDE Tnp4 domain-containing protein</fullName>
    </recommendedName>
</protein>
<comment type="caution">
    <text evidence="5">The sequence shown here is derived from an EMBL/GenBank/DDBJ whole genome shotgun (WGS) entry which is preliminary data.</text>
</comment>
<organism evidence="5 6">
    <name type="scientific">Molorchus minor</name>
    <dbReference type="NCBI Taxonomy" id="1323400"/>
    <lineage>
        <taxon>Eukaryota</taxon>
        <taxon>Metazoa</taxon>
        <taxon>Ecdysozoa</taxon>
        <taxon>Arthropoda</taxon>
        <taxon>Hexapoda</taxon>
        <taxon>Insecta</taxon>
        <taxon>Pterygota</taxon>
        <taxon>Neoptera</taxon>
        <taxon>Endopterygota</taxon>
        <taxon>Coleoptera</taxon>
        <taxon>Polyphaga</taxon>
        <taxon>Cucujiformia</taxon>
        <taxon>Chrysomeloidea</taxon>
        <taxon>Cerambycidae</taxon>
        <taxon>Lamiinae</taxon>
        <taxon>Monochamini</taxon>
        <taxon>Molorchus</taxon>
    </lineage>
</organism>
<dbReference type="Pfam" id="PF13359">
    <property type="entry name" value="DDE_Tnp_4"/>
    <property type="match status" value="1"/>
</dbReference>
<keyword evidence="3" id="KW-0732">Signal</keyword>
<evidence type="ECO:0000313" key="6">
    <source>
        <dbReference type="Proteomes" id="UP001162164"/>
    </source>
</evidence>
<feature type="signal peptide" evidence="3">
    <location>
        <begin position="1"/>
        <end position="16"/>
    </location>
</feature>
<evidence type="ECO:0000313" key="5">
    <source>
        <dbReference type="EMBL" id="KAJ8978160.1"/>
    </source>
</evidence>
<keyword evidence="2" id="KW-0479">Metal-binding</keyword>
<feature type="chain" id="PRO_5045207560" description="DDE Tnp4 domain-containing protein" evidence="3">
    <location>
        <begin position="17"/>
        <end position="88"/>
    </location>
</feature>